<dbReference type="AlphaFoldDB" id="A0A347WKL2"/>
<evidence type="ECO:0000256" key="1">
    <source>
        <dbReference type="PROSITE-ProRule" id="PRU00169"/>
    </source>
</evidence>
<dbReference type="OrthoDB" id="9800897at2"/>
<dbReference type="SUPFAM" id="SSF52172">
    <property type="entry name" value="CheY-like"/>
    <property type="match status" value="1"/>
</dbReference>
<evidence type="ECO:0000313" key="3">
    <source>
        <dbReference type="EMBL" id="AXY25619.1"/>
    </source>
</evidence>
<dbReference type="InterPro" id="IPR001789">
    <property type="entry name" value="Sig_transdc_resp-reg_receiver"/>
</dbReference>
<name>A0A347WKL2_9LACT</name>
<dbReference type="GO" id="GO:0000160">
    <property type="term" value="P:phosphorelay signal transduction system"/>
    <property type="evidence" value="ECO:0007669"/>
    <property type="project" value="InterPro"/>
</dbReference>
<dbReference type="PROSITE" id="PS50110">
    <property type="entry name" value="RESPONSE_REGULATORY"/>
    <property type="match status" value="1"/>
</dbReference>
<keyword evidence="4" id="KW-1185">Reference proteome</keyword>
<proteinExistence type="predicted"/>
<dbReference type="KEGG" id="abae:CL176_06200"/>
<evidence type="ECO:0000259" key="2">
    <source>
        <dbReference type="PROSITE" id="PS50110"/>
    </source>
</evidence>
<accession>A0A347WKL2</accession>
<dbReference type="InterPro" id="IPR011006">
    <property type="entry name" value="CheY-like_superfamily"/>
</dbReference>
<reference evidence="3 4" key="1">
    <citation type="submission" date="2017-09" db="EMBL/GenBank/DDBJ databases">
        <title>Complete genome sequence of Oxytococcus suis strain ZY16052.</title>
        <authorList>
            <person name="Li F."/>
        </authorList>
    </citation>
    <scope>NUCLEOTIDE SEQUENCE [LARGE SCALE GENOMIC DNA]</scope>
    <source>
        <strain evidence="3 4">ZY16052</strain>
    </source>
</reference>
<gene>
    <name evidence="3" type="ORF">CL176_06200</name>
</gene>
<dbReference type="Proteomes" id="UP000263232">
    <property type="component" value="Chromosome"/>
</dbReference>
<dbReference type="Gene3D" id="3.40.50.2300">
    <property type="match status" value="1"/>
</dbReference>
<organism evidence="3 4">
    <name type="scientific">Suicoccus acidiformans</name>
    <dbReference type="NCBI Taxonomy" id="2036206"/>
    <lineage>
        <taxon>Bacteria</taxon>
        <taxon>Bacillati</taxon>
        <taxon>Bacillota</taxon>
        <taxon>Bacilli</taxon>
        <taxon>Lactobacillales</taxon>
        <taxon>Aerococcaceae</taxon>
        <taxon>Suicoccus</taxon>
    </lineage>
</organism>
<protein>
    <recommendedName>
        <fullName evidence="2">Response regulatory domain-containing protein</fullName>
    </recommendedName>
</protein>
<feature type="modified residue" description="4-aspartylphosphate" evidence="1">
    <location>
        <position position="23"/>
    </location>
</feature>
<evidence type="ECO:0000313" key="4">
    <source>
        <dbReference type="Proteomes" id="UP000263232"/>
    </source>
</evidence>
<dbReference type="EMBL" id="CP023434">
    <property type="protein sequence ID" value="AXY25619.1"/>
    <property type="molecule type" value="Genomic_DNA"/>
</dbReference>
<keyword evidence="1" id="KW-0597">Phosphoprotein</keyword>
<sequence>MAFDRQEAWVYLTKDTYDPVILDTMLPYKNDFEILIHLRQAVSDVPILCLTAMD</sequence>
<feature type="domain" description="Response regulatory" evidence="2">
    <location>
        <begin position="1"/>
        <end position="54"/>
    </location>
</feature>